<dbReference type="InterPro" id="IPR000835">
    <property type="entry name" value="HTH_MarR-typ"/>
</dbReference>
<feature type="domain" description="HTH marR-type" evidence="1">
    <location>
        <begin position="15"/>
        <end position="136"/>
    </location>
</feature>
<dbReference type="EMBL" id="LMCB01000005">
    <property type="protein sequence ID" value="KZL20921.1"/>
    <property type="molecule type" value="Genomic_DNA"/>
</dbReference>
<dbReference type="AlphaFoldDB" id="A0A166ADC9"/>
<dbReference type="GO" id="GO:0006950">
    <property type="term" value="P:response to stress"/>
    <property type="evidence" value="ECO:0007669"/>
    <property type="project" value="TreeGrafter"/>
</dbReference>
<reference evidence="2 3" key="1">
    <citation type="journal article" date="2016" name="Front. Microbiol.">
        <title>Comparative Genomic Analysis Reveals a Diverse Repertoire of Genes Involved in Prokaryote-Eukaryote Interactions within the Pseudovibrio Genus.</title>
        <authorList>
            <person name="Romano S."/>
            <person name="Fernandez-Guerra A."/>
            <person name="Reen F.J."/>
            <person name="Glockner F.O."/>
            <person name="Crowley S.P."/>
            <person name="O'Sullivan O."/>
            <person name="Cotter P.D."/>
            <person name="Adams C."/>
            <person name="Dobson A.D."/>
            <person name="O'Gara F."/>
        </authorList>
    </citation>
    <scope>NUCLEOTIDE SEQUENCE [LARGE SCALE GENOMIC DNA]</scope>
    <source>
        <strain evidence="2 3">Ad2</strain>
    </source>
</reference>
<comment type="caution">
    <text evidence="2">The sequence shown here is derived from an EMBL/GenBank/DDBJ whole genome shotgun (WGS) entry which is preliminary data.</text>
</comment>
<dbReference type="PROSITE" id="PS50995">
    <property type="entry name" value="HTH_MARR_2"/>
    <property type="match status" value="1"/>
</dbReference>
<dbReference type="PATRIC" id="fig|989403.3.peg.978"/>
<dbReference type="InterPro" id="IPR039422">
    <property type="entry name" value="MarR/SlyA-like"/>
</dbReference>
<dbReference type="SMART" id="SM00347">
    <property type="entry name" value="HTH_MARR"/>
    <property type="match status" value="1"/>
</dbReference>
<organism evidence="2 3">
    <name type="scientific">Pseudovibrio axinellae</name>
    <dbReference type="NCBI Taxonomy" id="989403"/>
    <lineage>
        <taxon>Bacteria</taxon>
        <taxon>Pseudomonadati</taxon>
        <taxon>Pseudomonadota</taxon>
        <taxon>Alphaproteobacteria</taxon>
        <taxon>Hyphomicrobiales</taxon>
        <taxon>Stappiaceae</taxon>
        <taxon>Pseudovibrio</taxon>
    </lineage>
</organism>
<evidence type="ECO:0000313" key="3">
    <source>
        <dbReference type="Proteomes" id="UP000076577"/>
    </source>
</evidence>
<dbReference type="GO" id="GO:0003700">
    <property type="term" value="F:DNA-binding transcription factor activity"/>
    <property type="evidence" value="ECO:0007669"/>
    <property type="project" value="InterPro"/>
</dbReference>
<keyword evidence="3" id="KW-1185">Reference proteome</keyword>
<dbReference type="PANTHER" id="PTHR33164:SF43">
    <property type="entry name" value="HTH-TYPE TRANSCRIPTIONAL REPRESSOR YETL"/>
    <property type="match status" value="1"/>
</dbReference>
<dbReference type="PRINTS" id="PR00598">
    <property type="entry name" value="HTHMARR"/>
</dbReference>
<sequence>MMIEGYVKATGTGSTDGVEQALSMMRSASQLVRLLDAYFANHNLSQLKFLVLVVIDREPETDSLRQSEINQRLDVSKPVLHRTVSSMLSAGLLVRTQDNEDSRAHQLALTDAGKTALRAMLPDYFKIITEFMEGER</sequence>
<dbReference type="InterPro" id="IPR036388">
    <property type="entry name" value="WH-like_DNA-bd_sf"/>
</dbReference>
<protein>
    <submittedName>
        <fullName evidence="2">Transcriptional regulator SlyA</fullName>
    </submittedName>
</protein>
<evidence type="ECO:0000313" key="2">
    <source>
        <dbReference type="EMBL" id="KZL20921.1"/>
    </source>
</evidence>
<accession>A0A166ADC9</accession>
<proteinExistence type="predicted"/>
<dbReference type="Proteomes" id="UP000076577">
    <property type="component" value="Unassembled WGS sequence"/>
</dbReference>
<name>A0A166ADC9_9HYPH</name>
<dbReference type="STRING" id="989403.SAMN05421798_101488"/>
<dbReference type="PANTHER" id="PTHR33164">
    <property type="entry name" value="TRANSCRIPTIONAL REGULATOR, MARR FAMILY"/>
    <property type="match status" value="1"/>
</dbReference>
<gene>
    <name evidence="2" type="primary">slyA_1</name>
    <name evidence="2" type="ORF">PsAD2_00913</name>
</gene>
<dbReference type="Gene3D" id="1.10.10.10">
    <property type="entry name" value="Winged helix-like DNA-binding domain superfamily/Winged helix DNA-binding domain"/>
    <property type="match status" value="1"/>
</dbReference>
<dbReference type="SUPFAM" id="SSF46785">
    <property type="entry name" value="Winged helix' DNA-binding domain"/>
    <property type="match status" value="1"/>
</dbReference>
<dbReference type="Pfam" id="PF12802">
    <property type="entry name" value="MarR_2"/>
    <property type="match status" value="1"/>
</dbReference>
<evidence type="ECO:0000259" key="1">
    <source>
        <dbReference type="PROSITE" id="PS50995"/>
    </source>
</evidence>
<dbReference type="InterPro" id="IPR036390">
    <property type="entry name" value="WH_DNA-bd_sf"/>
</dbReference>